<sequence length="63" mass="6976">MAEAARWLAARETTLATHPAADEMHDEITHIAARVRTAIDRPPERRYLGAWDGDGADEFAGFP</sequence>
<dbReference type="Proteomes" id="UP000564573">
    <property type="component" value="Unassembled WGS sequence"/>
</dbReference>
<proteinExistence type="predicted"/>
<reference evidence="1 2" key="1">
    <citation type="submission" date="2020-08" db="EMBL/GenBank/DDBJ databases">
        <title>Sequencing the genomes of 1000 actinobacteria strains.</title>
        <authorList>
            <person name="Klenk H.-P."/>
        </authorList>
    </citation>
    <scope>NUCLEOTIDE SEQUENCE [LARGE SCALE GENOMIC DNA]</scope>
    <source>
        <strain evidence="1 2">DSM 45267</strain>
    </source>
</reference>
<keyword evidence="2" id="KW-1185">Reference proteome</keyword>
<name>A0A839XXH4_9PSEU</name>
<comment type="caution">
    <text evidence="1">The sequence shown here is derived from an EMBL/GenBank/DDBJ whole genome shotgun (WGS) entry which is preliminary data.</text>
</comment>
<dbReference type="AlphaFoldDB" id="A0A839XXH4"/>
<accession>A0A839XXH4</accession>
<gene>
    <name evidence="1" type="ORF">FB384_003379</name>
</gene>
<evidence type="ECO:0000313" key="2">
    <source>
        <dbReference type="Proteomes" id="UP000564573"/>
    </source>
</evidence>
<dbReference type="EMBL" id="JACIBS010000001">
    <property type="protein sequence ID" value="MBB3664475.1"/>
    <property type="molecule type" value="Genomic_DNA"/>
</dbReference>
<evidence type="ECO:0000313" key="1">
    <source>
        <dbReference type="EMBL" id="MBB3664475.1"/>
    </source>
</evidence>
<protein>
    <submittedName>
        <fullName evidence="1">Rhamnose utilization protein RhaD (Predicted bifunctional aldolase and dehydrogenase)</fullName>
    </submittedName>
</protein>
<organism evidence="1 2">
    <name type="scientific">Prauserella sediminis</name>
    <dbReference type="NCBI Taxonomy" id="577680"/>
    <lineage>
        <taxon>Bacteria</taxon>
        <taxon>Bacillati</taxon>
        <taxon>Actinomycetota</taxon>
        <taxon>Actinomycetes</taxon>
        <taxon>Pseudonocardiales</taxon>
        <taxon>Pseudonocardiaceae</taxon>
        <taxon>Prauserella</taxon>
        <taxon>Prauserella salsuginis group</taxon>
    </lineage>
</organism>
<dbReference type="RefSeq" id="WP_183784190.1">
    <property type="nucleotide sequence ID" value="NZ_JACIBS010000001.1"/>
</dbReference>